<dbReference type="InterPro" id="IPR046826">
    <property type="entry name" value="PDH_N"/>
</dbReference>
<sequence>MSERHIHTVAIVGLGLIGSSLAAALRNLSNTVRILGVDVDEQTRTEALRRGWIDQAATGCADEAFESFVRSVCDLVVLAVPASGARPYLEALDRWDFEGIITDTASTKERICRDADEVLHHSERFIPGHPMAGSEVNGIAGARADLFEGAHWILCPNERTPGEFYTALHDLLTGLSARVISLPREEHDRSIALVSHVPHMVASSLVQLVAGHADNQQALFRLAAGGFKDSTRIAAGSPDLWCGIAFDNRDEIALGLDEIRSIIGQFQEALMAGDKKRMLDLLDAAAQARRAIPQKWLPSTDDLIEVRIPLTNRTGAVAEVTTIAGKAGCNIDSIEIDHLTAHSAVLNMVLTDEGDFGRLSTLLLEAGFTVSLSPLSAKE</sequence>
<evidence type="ECO:0000259" key="5">
    <source>
        <dbReference type="PROSITE" id="PS51176"/>
    </source>
</evidence>
<dbReference type="PANTHER" id="PTHR21363:SF0">
    <property type="entry name" value="PREPHENATE DEHYDROGENASE [NADP(+)]"/>
    <property type="match status" value="1"/>
</dbReference>
<dbReference type="RefSeq" id="WP_012803081.1">
    <property type="nucleotide sequence ID" value="NC_013170.1"/>
</dbReference>
<dbReference type="SUPFAM" id="SSF48179">
    <property type="entry name" value="6-phosphogluconate dehydrogenase C-terminal domain-like"/>
    <property type="match status" value="1"/>
</dbReference>
<dbReference type="PANTHER" id="PTHR21363">
    <property type="entry name" value="PREPHENATE DEHYDROGENASE"/>
    <property type="match status" value="1"/>
</dbReference>
<dbReference type="STRING" id="469378.Ccur_06830"/>
<evidence type="ECO:0000256" key="1">
    <source>
        <dbReference type="ARBA" id="ARBA00007964"/>
    </source>
</evidence>
<dbReference type="InterPro" id="IPR045865">
    <property type="entry name" value="ACT-like_dom_sf"/>
</dbReference>
<dbReference type="InterPro" id="IPR003099">
    <property type="entry name" value="Prephen_DH"/>
</dbReference>
<dbReference type="eggNOG" id="COG0287">
    <property type="taxonomic scope" value="Bacteria"/>
</dbReference>
<accession>C7MNA3</accession>
<dbReference type="InterPro" id="IPR008927">
    <property type="entry name" value="6-PGluconate_DH-like_C_sf"/>
</dbReference>
<evidence type="ECO:0000313" key="6">
    <source>
        <dbReference type="EMBL" id="ACU94393.1"/>
    </source>
</evidence>
<protein>
    <submittedName>
        <fullName evidence="6">Prephenate dehydrogenase</fullName>
    </submittedName>
</protein>
<evidence type="ECO:0000313" key="7">
    <source>
        <dbReference type="Proteomes" id="UP000000954"/>
    </source>
</evidence>
<evidence type="ECO:0000256" key="2">
    <source>
        <dbReference type="ARBA" id="ARBA00023002"/>
    </source>
</evidence>
<dbReference type="InterPro" id="IPR050812">
    <property type="entry name" value="Preph/Arog_dehydrog"/>
</dbReference>
<keyword evidence="3" id="KW-0028">Amino-acid biosynthesis</keyword>
<dbReference type="Proteomes" id="UP000000954">
    <property type="component" value="Chromosome"/>
</dbReference>
<reference evidence="6 7" key="1">
    <citation type="journal article" date="2009" name="Stand. Genomic Sci.">
        <title>Complete genome sequence of Cryptobacterium curtum type strain (12-3).</title>
        <authorList>
            <person name="Mavrommatis K."/>
            <person name="Pukall R."/>
            <person name="Rohde C."/>
            <person name="Chen F."/>
            <person name="Sims D."/>
            <person name="Brettin T."/>
            <person name="Kuske C."/>
            <person name="Detter J.C."/>
            <person name="Han C."/>
            <person name="Lapidus A."/>
            <person name="Copeland A."/>
            <person name="Glavina Del Rio T."/>
            <person name="Nolan M."/>
            <person name="Lucas S."/>
            <person name="Tice H."/>
            <person name="Cheng J.F."/>
            <person name="Bruce D."/>
            <person name="Goodwin L."/>
            <person name="Pitluck S."/>
            <person name="Ovchinnikova G."/>
            <person name="Pati A."/>
            <person name="Ivanova N."/>
            <person name="Chen A."/>
            <person name="Palaniappan K."/>
            <person name="Chain P."/>
            <person name="D'haeseleer P."/>
            <person name="Goker M."/>
            <person name="Bristow J."/>
            <person name="Eisen J.A."/>
            <person name="Markowitz V."/>
            <person name="Hugenholtz P."/>
            <person name="Rohde M."/>
            <person name="Klenk H.P."/>
            <person name="Kyrpides N.C."/>
        </authorList>
    </citation>
    <scope>NUCLEOTIDE SEQUENCE [LARGE SCALE GENOMIC DNA]</scope>
    <source>
        <strain evidence="7">ATCC 700683 / DSM 15641 / 12-3</strain>
    </source>
</reference>
<dbReference type="InterPro" id="IPR036291">
    <property type="entry name" value="NAD(P)-bd_dom_sf"/>
</dbReference>
<dbReference type="HOGENOM" id="CLU_055968_2_1_11"/>
<dbReference type="FunFam" id="3.40.50.720:FF:000208">
    <property type="entry name" value="Prephenate dehydrogenase"/>
    <property type="match status" value="1"/>
</dbReference>
<dbReference type="GO" id="GO:0070403">
    <property type="term" value="F:NAD+ binding"/>
    <property type="evidence" value="ECO:0007669"/>
    <property type="project" value="InterPro"/>
</dbReference>
<dbReference type="SUPFAM" id="SSF51735">
    <property type="entry name" value="NAD(P)-binding Rossmann-fold domains"/>
    <property type="match status" value="1"/>
</dbReference>
<keyword evidence="7" id="KW-1185">Reference proteome</keyword>
<dbReference type="InterPro" id="IPR046825">
    <property type="entry name" value="PDH_C"/>
</dbReference>
<name>C7MNA3_CRYCD</name>
<keyword evidence="2" id="KW-0560">Oxidoreductase</keyword>
<dbReference type="KEGG" id="ccu:Ccur_06830"/>
<dbReference type="Pfam" id="PF02153">
    <property type="entry name" value="PDH_N"/>
    <property type="match status" value="1"/>
</dbReference>
<dbReference type="Gene3D" id="1.10.3660.10">
    <property type="entry name" value="6-phosphogluconate dehydrogenase C-terminal like domain"/>
    <property type="match status" value="1"/>
</dbReference>
<evidence type="ECO:0000256" key="4">
    <source>
        <dbReference type="ARBA" id="ARBA00029440"/>
    </source>
</evidence>
<dbReference type="GO" id="GO:0004665">
    <property type="term" value="F:prephenate dehydrogenase (NADP+) activity"/>
    <property type="evidence" value="ECO:0007669"/>
    <property type="project" value="InterPro"/>
</dbReference>
<dbReference type="GO" id="GO:0008977">
    <property type="term" value="F:prephenate dehydrogenase (NAD+) activity"/>
    <property type="evidence" value="ECO:0007669"/>
    <property type="project" value="InterPro"/>
</dbReference>
<proteinExistence type="inferred from homology"/>
<dbReference type="SUPFAM" id="SSF55021">
    <property type="entry name" value="ACT-like"/>
    <property type="match status" value="1"/>
</dbReference>
<dbReference type="Gene3D" id="3.40.50.720">
    <property type="entry name" value="NAD(P)-binding Rossmann-like Domain"/>
    <property type="match status" value="1"/>
</dbReference>
<dbReference type="AlphaFoldDB" id="C7MNA3"/>
<evidence type="ECO:0000256" key="3">
    <source>
        <dbReference type="ARBA" id="ARBA00023141"/>
    </source>
</evidence>
<feature type="domain" description="Prephenate/arogenate dehydrogenase" evidence="5">
    <location>
        <begin position="7"/>
        <end position="300"/>
    </location>
</feature>
<comment type="similarity">
    <text evidence="1">Belongs to the prephenate/arogenate dehydrogenase family.</text>
</comment>
<dbReference type="Pfam" id="PF20463">
    <property type="entry name" value="PDH_C"/>
    <property type="match status" value="1"/>
</dbReference>
<dbReference type="GO" id="GO:0006571">
    <property type="term" value="P:tyrosine biosynthetic process"/>
    <property type="evidence" value="ECO:0007669"/>
    <property type="project" value="InterPro"/>
</dbReference>
<dbReference type="PROSITE" id="PS51176">
    <property type="entry name" value="PDH_ADH"/>
    <property type="match status" value="1"/>
</dbReference>
<comment type="pathway">
    <text evidence="4">Amino-acid biosynthesis.</text>
</comment>
<gene>
    <name evidence="6" type="ordered locus">Ccur_06830</name>
</gene>
<organism evidence="6 7">
    <name type="scientific">Cryptobacterium curtum (strain ATCC 700683 / DSM 15641 / CCUG 43107 / 12-3)</name>
    <dbReference type="NCBI Taxonomy" id="469378"/>
    <lineage>
        <taxon>Bacteria</taxon>
        <taxon>Bacillati</taxon>
        <taxon>Actinomycetota</taxon>
        <taxon>Coriobacteriia</taxon>
        <taxon>Eggerthellales</taxon>
        <taxon>Eggerthellaceae</taxon>
        <taxon>Cryptobacterium</taxon>
    </lineage>
</organism>
<dbReference type="EMBL" id="CP001682">
    <property type="protein sequence ID" value="ACU94393.1"/>
    <property type="molecule type" value="Genomic_DNA"/>
</dbReference>
<keyword evidence="3" id="KW-0057">Aromatic amino acid biosynthesis</keyword>